<comment type="similarity">
    <text evidence="1">Belongs to the LytR/CpsA/Psr (LCP) family.</text>
</comment>
<dbReference type="PATRIC" id="fig|1134406.4.peg.4086"/>
<dbReference type="Pfam" id="PF03816">
    <property type="entry name" value="LytR_cpsA_psr"/>
    <property type="match status" value="1"/>
</dbReference>
<keyword evidence="2" id="KW-1133">Transmembrane helix</keyword>
<dbReference type="EMBL" id="LGCL01000023">
    <property type="protein sequence ID" value="KPL77308.1"/>
    <property type="molecule type" value="Genomic_DNA"/>
</dbReference>
<dbReference type="OrthoDB" id="9782542at2"/>
<keyword evidence="2" id="KW-0812">Transmembrane</keyword>
<gene>
    <name evidence="4" type="ORF">ADN00_09260</name>
</gene>
<evidence type="ECO:0000256" key="1">
    <source>
        <dbReference type="ARBA" id="ARBA00006068"/>
    </source>
</evidence>
<protein>
    <recommendedName>
        <fullName evidence="3">Cell envelope-related transcriptional attenuator domain-containing protein</fullName>
    </recommendedName>
</protein>
<sequence>MKTFLKFVIPTLILAVLVVGIIAVPRIYRAPLGEPLALVQNEQPLPEPTVLMADQQPQQTGPTAVPTATPPGTCGRTGAINLLMLGVDASIGVPPHGADAIRLVRVDFDNAKVTSMAFSRDLEVTLEDGETLNLCQFFKHACECTNGDPRIKTTNASCKVAQLMLDTYGLQPDHYFTITLDEFIPMIDLIGGIDVRNPEVFTNERGTTFQEGVLHLDGKASADFLRSLQPGGDPARILRQNLVLDALRSKLLTFDVLTKIPELYAHFEQLIVTDLSPEEIAQLSCMLKEVSPEAITVYEMDKDQQIMDSKGVRYPYTGDIKAYLQELFTH</sequence>
<dbReference type="PANTHER" id="PTHR33392">
    <property type="entry name" value="POLYISOPRENYL-TEICHOIC ACID--PEPTIDOGLYCAN TEICHOIC ACID TRANSFERASE TAGU"/>
    <property type="match status" value="1"/>
</dbReference>
<dbReference type="Gene3D" id="3.40.630.190">
    <property type="entry name" value="LCP protein"/>
    <property type="match status" value="1"/>
</dbReference>
<evidence type="ECO:0000259" key="3">
    <source>
        <dbReference type="Pfam" id="PF03816"/>
    </source>
</evidence>
<proteinExistence type="inferred from homology"/>
<keyword evidence="2" id="KW-0472">Membrane</keyword>
<reference evidence="4 5" key="1">
    <citation type="submission" date="2015-07" db="EMBL/GenBank/DDBJ databases">
        <title>Genome sequence of Ornatilinea apprima DSM 23815.</title>
        <authorList>
            <person name="Hemp J."/>
            <person name="Ward L.M."/>
            <person name="Pace L.A."/>
            <person name="Fischer W.W."/>
        </authorList>
    </citation>
    <scope>NUCLEOTIDE SEQUENCE [LARGE SCALE GENOMIC DNA]</scope>
    <source>
        <strain evidence="4 5">P3M-1</strain>
    </source>
</reference>
<dbReference type="AlphaFoldDB" id="A0A0P6X5V2"/>
<dbReference type="STRING" id="1134406.ADN00_09260"/>
<feature type="transmembrane region" description="Helical" evidence="2">
    <location>
        <begin position="7"/>
        <end position="28"/>
    </location>
</feature>
<organism evidence="4 5">
    <name type="scientific">Ornatilinea apprima</name>
    <dbReference type="NCBI Taxonomy" id="1134406"/>
    <lineage>
        <taxon>Bacteria</taxon>
        <taxon>Bacillati</taxon>
        <taxon>Chloroflexota</taxon>
        <taxon>Anaerolineae</taxon>
        <taxon>Anaerolineales</taxon>
        <taxon>Anaerolineaceae</taxon>
        <taxon>Ornatilinea</taxon>
    </lineage>
</organism>
<dbReference type="InterPro" id="IPR004474">
    <property type="entry name" value="LytR_CpsA_psr"/>
</dbReference>
<keyword evidence="5" id="KW-1185">Reference proteome</keyword>
<dbReference type="PANTHER" id="PTHR33392:SF6">
    <property type="entry name" value="POLYISOPRENYL-TEICHOIC ACID--PEPTIDOGLYCAN TEICHOIC ACID TRANSFERASE TAGU"/>
    <property type="match status" value="1"/>
</dbReference>
<dbReference type="RefSeq" id="WP_075062709.1">
    <property type="nucleotide sequence ID" value="NZ_LGCL01000023.1"/>
</dbReference>
<dbReference type="Proteomes" id="UP000050417">
    <property type="component" value="Unassembled WGS sequence"/>
</dbReference>
<dbReference type="InterPro" id="IPR050922">
    <property type="entry name" value="LytR/CpsA/Psr_CW_biosynth"/>
</dbReference>
<comment type="caution">
    <text evidence="4">The sequence shown here is derived from an EMBL/GenBank/DDBJ whole genome shotgun (WGS) entry which is preliminary data.</text>
</comment>
<evidence type="ECO:0000256" key="2">
    <source>
        <dbReference type="SAM" id="Phobius"/>
    </source>
</evidence>
<evidence type="ECO:0000313" key="4">
    <source>
        <dbReference type="EMBL" id="KPL77308.1"/>
    </source>
</evidence>
<accession>A0A0P6X5V2</accession>
<feature type="domain" description="Cell envelope-related transcriptional attenuator" evidence="3">
    <location>
        <begin position="98"/>
        <end position="251"/>
    </location>
</feature>
<name>A0A0P6X5V2_9CHLR</name>
<evidence type="ECO:0000313" key="5">
    <source>
        <dbReference type="Proteomes" id="UP000050417"/>
    </source>
</evidence>